<organism evidence="1 2">
    <name type="scientific">Daphnia galeata</name>
    <dbReference type="NCBI Taxonomy" id="27404"/>
    <lineage>
        <taxon>Eukaryota</taxon>
        <taxon>Metazoa</taxon>
        <taxon>Ecdysozoa</taxon>
        <taxon>Arthropoda</taxon>
        <taxon>Crustacea</taxon>
        <taxon>Branchiopoda</taxon>
        <taxon>Diplostraca</taxon>
        <taxon>Cladocera</taxon>
        <taxon>Anomopoda</taxon>
        <taxon>Daphniidae</taxon>
        <taxon>Daphnia</taxon>
    </lineage>
</organism>
<accession>A0A8J2WTI2</accession>
<reference evidence="1" key="1">
    <citation type="submission" date="2021-11" db="EMBL/GenBank/DDBJ databases">
        <authorList>
            <person name="Schell T."/>
        </authorList>
    </citation>
    <scope>NUCLEOTIDE SEQUENCE</scope>
    <source>
        <strain evidence="1">M5</strain>
    </source>
</reference>
<evidence type="ECO:0000313" key="1">
    <source>
        <dbReference type="EMBL" id="CAH0110882.1"/>
    </source>
</evidence>
<gene>
    <name evidence="1" type="ORF">DGAL_LOCUS14489</name>
</gene>
<comment type="caution">
    <text evidence="1">The sequence shown here is derived from an EMBL/GenBank/DDBJ whole genome shotgun (WGS) entry which is preliminary data.</text>
</comment>
<dbReference type="EMBL" id="CAKKLH010000308">
    <property type="protein sequence ID" value="CAH0110882.1"/>
    <property type="molecule type" value="Genomic_DNA"/>
</dbReference>
<name>A0A8J2WTI2_9CRUS</name>
<protein>
    <submittedName>
        <fullName evidence="1">Uncharacterized protein</fullName>
    </submittedName>
</protein>
<dbReference type="AlphaFoldDB" id="A0A8J2WTI2"/>
<keyword evidence="2" id="KW-1185">Reference proteome</keyword>
<dbReference type="Proteomes" id="UP000789390">
    <property type="component" value="Unassembled WGS sequence"/>
</dbReference>
<proteinExistence type="predicted"/>
<sequence length="91" mass="10243">MAPVFFVVSEDLEVDNAKFKKNVLVAEQNTLVVHCHRWQRSIRLWESDTGFVLAAGCNAQAAQLLSVHLMVIIFVVAYYQLEDLCQSSSSL</sequence>
<evidence type="ECO:0000313" key="2">
    <source>
        <dbReference type="Proteomes" id="UP000789390"/>
    </source>
</evidence>